<name>H8KNF3_SOLCM</name>
<dbReference type="STRING" id="929556.Solca_2932"/>
<organism evidence="2 3">
    <name type="scientific">Solitalea canadensis (strain ATCC 29591 / DSM 3403 / JCM 21819 / LMG 8368 / NBRC 15130 / NCIMB 12057 / USAM 9D)</name>
    <name type="common">Flexibacter canadensis</name>
    <dbReference type="NCBI Taxonomy" id="929556"/>
    <lineage>
        <taxon>Bacteria</taxon>
        <taxon>Pseudomonadati</taxon>
        <taxon>Bacteroidota</taxon>
        <taxon>Sphingobacteriia</taxon>
        <taxon>Sphingobacteriales</taxon>
        <taxon>Sphingobacteriaceae</taxon>
        <taxon>Solitalea</taxon>
    </lineage>
</organism>
<dbReference type="Gene3D" id="1.20.120.450">
    <property type="entry name" value="dinb family like domain"/>
    <property type="match status" value="1"/>
</dbReference>
<dbReference type="EMBL" id="CP003349">
    <property type="protein sequence ID" value="AFD07951.1"/>
    <property type="molecule type" value="Genomic_DNA"/>
</dbReference>
<dbReference type="Pfam" id="PF12867">
    <property type="entry name" value="DinB_2"/>
    <property type="match status" value="1"/>
</dbReference>
<reference evidence="2" key="1">
    <citation type="submission" date="2012-02" db="EMBL/GenBank/DDBJ databases">
        <title>The complete genome of Solitalea canadensis DSM 3403.</title>
        <authorList>
            <consortium name="US DOE Joint Genome Institute (JGI-PGF)"/>
            <person name="Lucas S."/>
            <person name="Copeland A."/>
            <person name="Lapidus A."/>
            <person name="Glavina del Rio T."/>
            <person name="Dalin E."/>
            <person name="Tice H."/>
            <person name="Bruce D."/>
            <person name="Goodwin L."/>
            <person name="Pitluck S."/>
            <person name="Peters L."/>
            <person name="Ovchinnikova G."/>
            <person name="Lu M."/>
            <person name="Kyrpides N."/>
            <person name="Mavromatis K."/>
            <person name="Ivanova N."/>
            <person name="Brettin T."/>
            <person name="Detter J.C."/>
            <person name="Han C."/>
            <person name="Larimer F."/>
            <person name="Land M."/>
            <person name="Hauser L."/>
            <person name="Markowitz V."/>
            <person name="Cheng J.-F."/>
            <person name="Hugenholtz P."/>
            <person name="Woyke T."/>
            <person name="Wu D."/>
            <person name="Spring S."/>
            <person name="Schroeder M."/>
            <person name="Kopitz M."/>
            <person name="Brambilla E."/>
            <person name="Klenk H.-P."/>
            <person name="Eisen J.A."/>
        </authorList>
    </citation>
    <scope>NUCLEOTIDE SEQUENCE</scope>
    <source>
        <strain evidence="2">DSM 3403</strain>
    </source>
</reference>
<accession>H8KNF3</accession>
<sequence length="171" mass="19887">MELIDLKTELREELKNAFDVYSQQLSMFSEQELNRKPVFGGWTAGQVTDHISKAVDGLPDGSTTKAERPFDLHVETLKGLFLDFNTKMNAPEFVHPSDGPFAIKSQLERLAALKHENLEFITSRDLEEVCLDFEVPFMGFLTRYEWLHFFNVHLQRHCNQLKNIYKSVHKQ</sequence>
<protein>
    <recommendedName>
        <fullName evidence="1">DinB-like domain-containing protein</fullName>
    </recommendedName>
</protein>
<dbReference type="KEGG" id="scn:Solca_2932"/>
<feature type="domain" description="DinB-like" evidence="1">
    <location>
        <begin position="18"/>
        <end position="161"/>
    </location>
</feature>
<dbReference type="AlphaFoldDB" id="H8KNF3"/>
<dbReference type="eggNOG" id="ENOG5032X65">
    <property type="taxonomic scope" value="Bacteria"/>
</dbReference>
<dbReference type="Proteomes" id="UP000007590">
    <property type="component" value="Chromosome"/>
</dbReference>
<dbReference type="SUPFAM" id="SSF109854">
    <property type="entry name" value="DinB/YfiT-like putative metalloenzymes"/>
    <property type="match status" value="1"/>
</dbReference>
<keyword evidence="3" id="KW-1185">Reference proteome</keyword>
<dbReference type="HOGENOM" id="CLU_109379_2_0_10"/>
<dbReference type="RefSeq" id="WP_014681178.1">
    <property type="nucleotide sequence ID" value="NC_017770.1"/>
</dbReference>
<gene>
    <name evidence="2" type="ordered locus">Solca_2932</name>
</gene>
<proteinExistence type="predicted"/>
<dbReference type="InterPro" id="IPR034660">
    <property type="entry name" value="DinB/YfiT-like"/>
</dbReference>
<dbReference type="OrthoDB" id="679284at2"/>
<dbReference type="InterPro" id="IPR024775">
    <property type="entry name" value="DinB-like"/>
</dbReference>
<evidence type="ECO:0000313" key="2">
    <source>
        <dbReference type="EMBL" id="AFD07951.1"/>
    </source>
</evidence>
<evidence type="ECO:0000259" key="1">
    <source>
        <dbReference type="Pfam" id="PF12867"/>
    </source>
</evidence>
<evidence type="ECO:0000313" key="3">
    <source>
        <dbReference type="Proteomes" id="UP000007590"/>
    </source>
</evidence>